<dbReference type="SUPFAM" id="SSF56784">
    <property type="entry name" value="HAD-like"/>
    <property type="match status" value="1"/>
</dbReference>
<keyword evidence="1 2" id="KW-0732">Signal</keyword>
<dbReference type="Gene3D" id="3.40.50.1000">
    <property type="entry name" value="HAD superfamily/HAD-like"/>
    <property type="match status" value="1"/>
</dbReference>
<dbReference type="Proteomes" id="UP000001593">
    <property type="component" value="Unassembled WGS sequence"/>
</dbReference>
<dbReference type="InterPro" id="IPR006423">
    <property type="entry name" value="Lipo_e_P4"/>
</dbReference>
<accession>A8DW42</accession>
<proteinExistence type="predicted"/>
<feature type="signal peptide" evidence="2">
    <location>
        <begin position="1"/>
        <end position="22"/>
    </location>
</feature>
<dbReference type="PROSITE" id="PS51257">
    <property type="entry name" value="PROKAR_LIPOPROTEIN"/>
    <property type="match status" value="1"/>
</dbReference>
<dbReference type="SFLD" id="SFLDS00003">
    <property type="entry name" value="Haloacid_Dehalogenase"/>
    <property type="match status" value="1"/>
</dbReference>
<dbReference type="HOGENOM" id="CLU_052352_1_0_1"/>
<dbReference type="InterPro" id="IPR023214">
    <property type="entry name" value="HAD_sf"/>
</dbReference>
<dbReference type="InParanoid" id="A8DW42"/>
<dbReference type="PANTHER" id="PTHR31284">
    <property type="entry name" value="ACID PHOSPHATASE-LIKE PROTEIN"/>
    <property type="match status" value="1"/>
</dbReference>
<keyword evidence="4" id="KW-1185">Reference proteome</keyword>
<sequence>MIKSPRTTYYCVFIFYIGLVTSCKVQVESERAEQKAPIILQGPAWAAAWQQKAGEYKALCYQAYNLAHMQLDFLMQQPFEKPLAIITDIDETVLDNSPYQVHQALHNAEYSDPSWMEWTAKVDCDTVPGALSFLRYAKNKGVSVFYITNRLEEERSQTLKDLQRWGFPDATDAHLTMKTNTSSKELRRKKVSDEYEILLLMGDNLSDFSAVFDKKSLEERNSQVQDNIAMFGTRFIVFPNVMYGDWDGAIYKYQYNLPPKEKERIIMQFLQVVKHKNIHIPLKSWRGIFCMEATTFQMVKKM</sequence>
<protein>
    <recommendedName>
        <fullName evidence="5">5'-nucleotidase, lipoprotein e(P4) family</fullName>
    </recommendedName>
</protein>
<evidence type="ECO:0000313" key="3">
    <source>
        <dbReference type="EMBL" id="EDO25567.1"/>
    </source>
</evidence>
<evidence type="ECO:0000256" key="1">
    <source>
        <dbReference type="ARBA" id="ARBA00022729"/>
    </source>
</evidence>
<dbReference type="AlphaFoldDB" id="A8DW42"/>
<dbReference type="PIRSF" id="PIRSF019271">
    <property type="entry name" value="Acid_Ptase_C"/>
    <property type="match status" value="1"/>
</dbReference>
<dbReference type="EMBL" id="DS479081">
    <property type="protein sequence ID" value="EDO25567.1"/>
    <property type="molecule type" value="Genomic_DNA"/>
</dbReference>
<dbReference type="InterPro" id="IPR036412">
    <property type="entry name" value="HAD-like_sf"/>
</dbReference>
<dbReference type="SFLD" id="SFLDG01125">
    <property type="entry name" value="C1.1:_Acid_Phosphatase_Like"/>
    <property type="match status" value="1"/>
</dbReference>
<name>A8DW42_NEMVE</name>
<evidence type="ECO:0000313" key="4">
    <source>
        <dbReference type="Proteomes" id="UP000001593"/>
    </source>
</evidence>
<evidence type="ECO:0008006" key="5">
    <source>
        <dbReference type="Google" id="ProtNLM"/>
    </source>
</evidence>
<dbReference type="Pfam" id="PF03767">
    <property type="entry name" value="Acid_phosphat_B"/>
    <property type="match status" value="1"/>
</dbReference>
<dbReference type="PANTHER" id="PTHR31284:SF10">
    <property type="entry name" value="ACID PHOSPHATASE-LIKE PROTEIN"/>
    <property type="match status" value="1"/>
</dbReference>
<dbReference type="InterPro" id="IPR005519">
    <property type="entry name" value="Acid_phosphat_B-like"/>
</dbReference>
<organism evidence="3 4">
    <name type="scientific">Nematostella vectensis</name>
    <name type="common">Starlet sea anemone</name>
    <dbReference type="NCBI Taxonomy" id="45351"/>
    <lineage>
        <taxon>Eukaryota</taxon>
        <taxon>Metazoa</taxon>
        <taxon>Cnidaria</taxon>
        <taxon>Anthozoa</taxon>
        <taxon>Hexacorallia</taxon>
        <taxon>Actiniaria</taxon>
        <taxon>Edwardsiidae</taxon>
        <taxon>Nematostella</taxon>
    </lineage>
</organism>
<dbReference type="CDD" id="cd07534">
    <property type="entry name" value="HAD_CAP"/>
    <property type="match status" value="1"/>
</dbReference>
<reference evidence="3 4" key="1">
    <citation type="journal article" date="2007" name="Science">
        <title>Sea anemone genome reveals ancestral eumetazoan gene repertoire and genomic organization.</title>
        <authorList>
            <person name="Putnam N.H."/>
            <person name="Srivastava M."/>
            <person name="Hellsten U."/>
            <person name="Dirks B."/>
            <person name="Chapman J."/>
            <person name="Salamov A."/>
            <person name="Terry A."/>
            <person name="Shapiro H."/>
            <person name="Lindquist E."/>
            <person name="Kapitonov V.V."/>
            <person name="Jurka J."/>
            <person name="Genikhovich G."/>
            <person name="Grigoriev I.V."/>
            <person name="Lucas S.M."/>
            <person name="Steele R.E."/>
            <person name="Finnerty J.R."/>
            <person name="Technau U."/>
            <person name="Martindale M.Q."/>
            <person name="Rokhsar D.S."/>
        </authorList>
    </citation>
    <scope>NUCLEOTIDE SEQUENCE [LARGE SCALE GENOMIC DNA]</scope>
    <source>
        <strain evidence="4">CH2 X CH6</strain>
    </source>
</reference>
<evidence type="ECO:0000256" key="2">
    <source>
        <dbReference type="SAM" id="SignalP"/>
    </source>
</evidence>
<feature type="chain" id="PRO_5002718345" description="5'-nucleotidase, lipoprotein e(P4) family" evidence="2">
    <location>
        <begin position="23"/>
        <end position="302"/>
    </location>
</feature>
<gene>
    <name evidence="3" type="ORF">NEMVEDRAFT_v1g225898</name>
</gene>
<dbReference type="NCBIfam" id="TIGR01533">
    <property type="entry name" value="lipo_e_P4"/>
    <property type="match status" value="1"/>
</dbReference>